<proteinExistence type="predicted"/>
<dbReference type="InterPro" id="IPR000701">
    <property type="entry name" value="SuccDH_FuR_B_TM-su"/>
</dbReference>
<evidence type="ECO:0000256" key="1">
    <source>
        <dbReference type="ARBA" id="ARBA00004370"/>
    </source>
</evidence>
<dbReference type="GO" id="GO:0016020">
    <property type="term" value="C:membrane"/>
    <property type="evidence" value="ECO:0007669"/>
    <property type="project" value="UniProtKB-SubCell"/>
</dbReference>
<dbReference type="GO" id="GO:0009055">
    <property type="term" value="F:electron transfer activity"/>
    <property type="evidence" value="ECO:0007669"/>
    <property type="project" value="InterPro"/>
</dbReference>
<sequence length="167" mass="17383">MALARGSSVARAAAQAAAAQGGVLARAAAAAQPLREASSAASKRPLSPHLTIYKFTPNMISSTTFRGTGIAMTVRWRGTAAGAIALMATGAQAESAFMVVQESMLLKPLVKAAIAFPLTFHFLGGIRHLAWDSLWGFDQPTITSSAWGILYGSAGLTALLAFAEFEE</sequence>
<dbReference type="AlphaFoldDB" id="A0A5A8BYM2"/>
<dbReference type="Proteomes" id="UP000323011">
    <property type="component" value="Unassembled WGS sequence"/>
</dbReference>
<dbReference type="InterPro" id="IPR034804">
    <property type="entry name" value="SQR/QFR_C/D"/>
</dbReference>
<keyword evidence="2" id="KW-0349">Heme</keyword>
<comment type="caution">
    <text evidence="9">The sequence shown here is derived from an EMBL/GenBank/DDBJ whole genome shotgun (WGS) entry which is preliminary data.</text>
</comment>
<evidence type="ECO:0000256" key="4">
    <source>
        <dbReference type="ARBA" id="ARBA00022723"/>
    </source>
</evidence>
<evidence type="ECO:0008006" key="11">
    <source>
        <dbReference type="Google" id="ProtNLM"/>
    </source>
</evidence>
<dbReference type="Gene3D" id="1.20.1300.10">
    <property type="entry name" value="Fumarate reductase/succinate dehydrogenase, transmembrane subunit"/>
    <property type="match status" value="1"/>
</dbReference>
<dbReference type="PANTHER" id="PTHR10978:SF5">
    <property type="entry name" value="SUCCINATE DEHYDROGENASE CYTOCHROME B560 SUBUNIT, MITOCHONDRIAL"/>
    <property type="match status" value="1"/>
</dbReference>
<organism evidence="9 10">
    <name type="scientific">Cafeteria roenbergensis</name>
    <name type="common">Marine flagellate</name>
    <dbReference type="NCBI Taxonomy" id="33653"/>
    <lineage>
        <taxon>Eukaryota</taxon>
        <taxon>Sar</taxon>
        <taxon>Stramenopiles</taxon>
        <taxon>Bigyra</taxon>
        <taxon>Opalozoa</taxon>
        <taxon>Bicosoecida</taxon>
        <taxon>Cafeteriaceae</taxon>
        <taxon>Cafeteria</taxon>
    </lineage>
</organism>
<keyword evidence="3 8" id="KW-0812">Transmembrane</keyword>
<dbReference type="PANTHER" id="PTHR10978">
    <property type="entry name" value="SUCCINATE DEHYDROGENASE CYTOCHROME B560 SUBUNIT"/>
    <property type="match status" value="1"/>
</dbReference>
<evidence type="ECO:0000256" key="5">
    <source>
        <dbReference type="ARBA" id="ARBA00022989"/>
    </source>
</evidence>
<evidence type="ECO:0000313" key="9">
    <source>
        <dbReference type="EMBL" id="KAA0145796.1"/>
    </source>
</evidence>
<dbReference type="SUPFAM" id="SSF81343">
    <property type="entry name" value="Fumarate reductase respiratory complex transmembrane subunits"/>
    <property type="match status" value="1"/>
</dbReference>
<keyword evidence="6" id="KW-0408">Iron</keyword>
<dbReference type="Pfam" id="PF01127">
    <property type="entry name" value="Sdh_cyt"/>
    <property type="match status" value="1"/>
</dbReference>
<dbReference type="InterPro" id="IPR014314">
    <property type="entry name" value="Succ_DH_cytb556"/>
</dbReference>
<feature type="transmembrane region" description="Helical" evidence="8">
    <location>
        <begin position="142"/>
        <end position="163"/>
    </location>
</feature>
<dbReference type="EMBL" id="VLTN01000127">
    <property type="protein sequence ID" value="KAA0145796.1"/>
    <property type="molecule type" value="Genomic_DNA"/>
</dbReference>
<feature type="transmembrane region" description="Helical" evidence="8">
    <location>
        <begin position="112"/>
        <end position="130"/>
    </location>
</feature>
<evidence type="ECO:0000256" key="2">
    <source>
        <dbReference type="ARBA" id="ARBA00022617"/>
    </source>
</evidence>
<dbReference type="GO" id="GO:0046872">
    <property type="term" value="F:metal ion binding"/>
    <property type="evidence" value="ECO:0007669"/>
    <property type="project" value="UniProtKB-KW"/>
</dbReference>
<dbReference type="CDD" id="cd03499">
    <property type="entry name" value="SQR_TypeC_SdhC"/>
    <property type="match status" value="1"/>
</dbReference>
<dbReference type="GO" id="GO:0006099">
    <property type="term" value="P:tricarboxylic acid cycle"/>
    <property type="evidence" value="ECO:0007669"/>
    <property type="project" value="InterPro"/>
</dbReference>
<keyword evidence="4" id="KW-0479">Metal-binding</keyword>
<evidence type="ECO:0000313" key="10">
    <source>
        <dbReference type="Proteomes" id="UP000323011"/>
    </source>
</evidence>
<keyword evidence="7 8" id="KW-0472">Membrane</keyword>
<evidence type="ECO:0000256" key="3">
    <source>
        <dbReference type="ARBA" id="ARBA00022692"/>
    </source>
</evidence>
<accession>A0A5A8BYM2</accession>
<comment type="subcellular location">
    <subcellularLocation>
        <location evidence="1">Membrane</location>
    </subcellularLocation>
</comment>
<protein>
    <recommendedName>
        <fullName evidence="11">Succinate dehydrogenase cytochrome b560 subunit, mitochondrial</fullName>
    </recommendedName>
</protein>
<evidence type="ECO:0000256" key="8">
    <source>
        <dbReference type="SAM" id="Phobius"/>
    </source>
</evidence>
<name>A0A5A8BYM2_CAFRO</name>
<evidence type="ECO:0000256" key="7">
    <source>
        <dbReference type="ARBA" id="ARBA00023136"/>
    </source>
</evidence>
<reference evidence="9 10" key="1">
    <citation type="submission" date="2019-07" db="EMBL/GenBank/DDBJ databases">
        <title>Genomes of Cafeteria roenbergensis.</title>
        <authorList>
            <person name="Fischer M.G."/>
            <person name="Hackl T."/>
            <person name="Roman M."/>
        </authorList>
    </citation>
    <scope>NUCLEOTIDE SEQUENCE [LARGE SCALE GENOMIC DNA]</scope>
    <source>
        <strain evidence="9 10">BVI</strain>
    </source>
</reference>
<gene>
    <name evidence="9" type="ORF">FNF29_08387</name>
</gene>
<evidence type="ECO:0000256" key="6">
    <source>
        <dbReference type="ARBA" id="ARBA00023004"/>
    </source>
</evidence>
<keyword evidence="5 8" id="KW-1133">Transmembrane helix</keyword>
<dbReference type="NCBIfam" id="TIGR02970">
    <property type="entry name" value="succ_dehyd_cytB"/>
    <property type="match status" value="1"/>
</dbReference>
<keyword evidence="10" id="KW-1185">Reference proteome</keyword>
<dbReference type="OMA" id="HVEIYAF"/>